<dbReference type="RefSeq" id="WP_276110973.1">
    <property type="nucleotide sequence ID" value="NZ_JARJBB010000013.1"/>
</dbReference>
<sequence length="108" mass="11448">MEDSTPPIRQDLLDVLCYLLASARTQLDEAAEYAPLRLLTAAERLATAMEPHADPALRPVLHAVRAGVSDTSVAEADPAAYAEGIDALCRTVAQHLLDTAGRRAGAGR</sequence>
<dbReference type="EMBL" id="JARJBB010000013">
    <property type="protein sequence ID" value="MDF3301404.1"/>
    <property type="molecule type" value="Genomic_DNA"/>
</dbReference>
<protein>
    <submittedName>
        <fullName evidence="1">DUF6092 family protein</fullName>
    </submittedName>
</protein>
<keyword evidence="2" id="KW-1185">Reference proteome</keyword>
<gene>
    <name evidence="1" type="ORF">P3H78_22825</name>
</gene>
<dbReference type="Proteomes" id="UP001221150">
    <property type="component" value="Unassembled WGS sequence"/>
</dbReference>
<dbReference type="InterPro" id="IPR046074">
    <property type="entry name" value="DUF6092"/>
</dbReference>
<evidence type="ECO:0000313" key="2">
    <source>
        <dbReference type="Proteomes" id="UP001221150"/>
    </source>
</evidence>
<dbReference type="Pfam" id="PF19585">
    <property type="entry name" value="DUF6092"/>
    <property type="match status" value="1"/>
</dbReference>
<comment type="caution">
    <text evidence="1">The sequence shown here is derived from an EMBL/GenBank/DDBJ whole genome shotgun (WGS) entry which is preliminary data.</text>
</comment>
<accession>A0ABT6A9U6</accession>
<proteinExistence type="predicted"/>
<organism evidence="1 2">
    <name type="scientific">Streptomyces tropicalis</name>
    <dbReference type="NCBI Taxonomy" id="3034234"/>
    <lineage>
        <taxon>Bacteria</taxon>
        <taxon>Bacillati</taxon>
        <taxon>Actinomycetota</taxon>
        <taxon>Actinomycetes</taxon>
        <taxon>Kitasatosporales</taxon>
        <taxon>Streptomycetaceae</taxon>
        <taxon>Streptomyces</taxon>
    </lineage>
</organism>
<evidence type="ECO:0000313" key="1">
    <source>
        <dbReference type="EMBL" id="MDF3301404.1"/>
    </source>
</evidence>
<reference evidence="1 2" key="1">
    <citation type="submission" date="2023-03" db="EMBL/GenBank/DDBJ databases">
        <title>Draft genome sequence of Streptomyces sp. K1PA1 isolated from peat swamp forest in Thailand.</title>
        <authorList>
            <person name="Klaysubun C."/>
            <person name="Duangmal K."/>
        </authorList>
    </citation>
    <scope>NUCLEOTIDE SEQUENCE [LARGE SCALE GENOMIC DNA]</scope>
    <source>
        <strain evidence="1 2">K1PA1</strain>
    </source>
</reference>
<name>A0ABT6A9U6_9ACTN</name>